<dbReference type="EMBL" id="JAWWMZ010000011">
    <property type="protein sequence ID" value="MDX4956333.1"/>
    <property type="molecule type" value="Genomic_DNA"/>
</dbReference>
<gene>
    <name evidence="1" type="ORF">SGN30_23205</name>
</gene>
<proteinExistence type="predicted"/>
<name>A0AAJ2R385_DELAC</name>
<organism evidence="1 2">
    <name type="scientific">Delftia acidovorans</name>
    <name type="common">Pseudomonas acidovorans</name>
    <name type="synonym">Comamonas acidovorans</name>
    <dbReference type="NCBI Taxonomy" id="80866"/>
    <lineage>
        <taxon>Bacteria</taxon>
        <taxon>Pseudomonadati</taxon>
        <taxon>Pseudomonadota</taxon>
        <taxon>Betaproteobacteria</taxon>
        <taxon>Burkholderiales</taxon>
        <taxon>Comamonadaceae</taxon>
        <taxon>Delftia</taxon>
    </lineage>
</organism>
<evidence type="ECO:0000313" key="2">
    <source>
        <dbReference type="Proteomes" id="UP001287445"/>
    </source>
</evidence>
<dbReference type="AlphaFoldDB" id="A0AAJ2R385"/>
<protein>
    <submittedName>
        <fullName evidence="1">Uncharacterized protein</fullName>
    </submittedName>
</protein>
<sequence length="141" mass="15751">MAATLNLISNKPQIVVVLDGHACVNKTAKLPDSKLIAGLRQQFESANIKRVGSSRDLAIGPVWAFDKVGDMAKLKLCTIQGEAGDLLNEKRWASEVQTIVMNIEFEERDIIELRFPLRLEGVECQGWEKHDDYGGSILRRC</sequence>
<accession>A0AAJ2R385</accession>
<dbReference type="RefSeq" id="WP_319075779.1">
    <property type="nucleotide sequence ID" value="NZ_JAWWMZ010000011.1"/>
</dbReference>
<dbReference type="Proteomes" id="UP001287445">
    <property type="component" value="Unassembled WGS sequence"/>
</dbReference>
<comment type="caution">
    <text evidence="1">The sequence shown here is derived from an EMBL/GenBank/DDBJ whole genome shotgun (WGS) entry which is preliminary data.</text>
</comment>
<evidence type="ECO:0000313" key="1">
    <source>
        <dbReference type="EMBL" id="MDX4956333.1"/>
    </source>
</evidence>
<reference evidence="1" key="1">
    <citation type="submission" date="2023-11" db="EMBL/GenBank/DDBJ databases">
        <title>Identification and selenium tolerance of Delftia acidovorans R3-25.</title>
        <authorList>
            <person name="Zhang S."/>
            <person name="Liu Y."/>
            <person name="Guo Y."/>
        </authorList>
    </citation>
    <scope>NUCLEOTIDE SEQUENCE</scope>
    <source>
        <strain evidence="1">R3-25</strain>
    </source>
</reference>